<dbReference type="InterPro" id="IPR013083">
    <property type="entry name" value="Znf_RING/FYVE/PHD"/>
</dbReference>
<reference evidence="6" key="1">
    <citation type="submission" date="2023-11" db="EMBL/GenBank/DDBJ databases">
        <title>Genome assemblies of two species of porcelain crab, Petrolisthes cinctipes and Petrolisthes manimaculis (Anomura: Porcellanidae).</title>
        <authorList>
            <person name="Angst P."/>
        </authorList>
    </citation>
    <scope>NUCLEOTIDE SEQUENCE</scope>
    <source>
        <strain evidence="6">PB745_02</strain>
        <tissue evidence="6">Gill</tissue>
    </source>
</reference>
<evidence type="ECO:0000256" key="3">
    <source>
        <dbReference type="ARBA" id="ARBA00022833"/>
    </source>
</evidence>
<dbReference type="EMBL" id="JAWZYT010003751">
    <property type="protein sequence ID" value="KAK4296878.1"/>
    <property type="molecule type" value="Genomic_DNA"/>
</dbReference>
<dbReference type="Gene3D" id="2.20.25.240">
    <property type="match status" value="1"/>
</dbReference>
<dbReference type="InterPro" id="IPR011011">
    <property type="entry name" value="Znf_FYVE_PHD"/>
</dbReference>
<keyword evidence="7" id="KW-1185">Reference proteome</keyword>
<dbReference type="PROSITE" id="PS50016">
    <property type="entry name" value="ZF_PHD_2"/>
    <property type="match status" value="1"/>
</dbReference>
<dbReference type="Gene3D" id="3.30.40.10">
    <property type="entry name" value="Zinc/RING finger domain, C3HC4 (zinc finger)"/>
    <property type="match status" value="1"/>
</dbReference>
<dbReference type="PANTHER" id="PTHR47160">
    <property type="entry name" value="PUTATIVE-RELATED"/>
    <property type="match status" value="1"/>
</dbReference>
<evidence type="ECO:0000259" key="5">
    <source>
        <dbReference type="PROSITE" id="PS50016"/>
    </source>
</evidence>
<accession>A0AAE1NVJ4</accession>
<gene>
    <name evidence="6" type="ORF">Pmani_030658</name>
</gene>
<keyword evidence="1" id="KW-0479">Metal-binding</keyword>
<dbReference type="InterPro" id="IPR001965">
    <property type="entry name" value="Znf_PHD"/>
</dbReference>
<name>A0AAE1NVJ4_9EUCA</name>
<keyword evidence="3" id="KW-0862">Zinc</keyword>
<evidence type="ECO:0000313" key="6">
    <source>
        <dbReference type="EMBL" id="KAK4296878.1"/>
    </source>
</evidence>
<dbReference type="AlphaFoldDB" id="A0AAE1NVJ4"/>
<feature type="domain" description="PHD-type" evidence="5">
    <location>
        <begin position="196"/>
        <end position="255"/>
    </location>
</feature>
<organism evidence="6 7">
    <name type="scientific">Petrolisthes manimaculis</name>
    <dbReference type="NCBI Taxonomy" id="1843537"/>
    <lineage>
        <taxon>Eukaryota</taxon>
        <taxon>Metazoa</taxon>
        <taxon>Ecdysozoa</taxon>
        <taxon>Arthropoda</taxon>
        <taxon>Crustacea</taxon>
        <taxon>Multicrustacea</taxon>
        <taxon>Malacostraca</taxon>
        <taxon>Eumalacostraca</taxon>
        <taxon>Eucarida</taxon>
        <taxon>Decapoda</taxon>
        <taxon>Pleocyemata</taxon>
        <taxon>Anomura</taxon>
        <taxon>Galatheoidea</taxon>
        <taxon>Porcellanidae</taxon>
        <taxon>Petrolisthes</taxon>
    </lineage>
</organism>
<proteinExistence type="predicted"/>
<dbReference type="SUPFAM" id="SSF57903">
    <property type="entry name" value="FYVE/PHD zinc finger"/>
    <property type="match status" value="1"/>
</dbReference>
<keyword evidence="2 4" id="KW-0863">Zinc-finger</keyword>
<sequence length="787" mass="89586">MVEMNNVCFAVAVAVAVVTQVLVPAVKGPLSRLNPDLAAWLTEHDLQHHAHLFIDAGVKRMVDVVEMGPIHGLSLEEQERTTAAAFSLKNRLVLNHLLDKHGAQTSLPRLETLGVRTMKELVYMADAFPEEFTETKDERLSLLLLSLPREKKEMEFVTEEIWKEIAALHNLPSARGWSMPSTLRDEVVTVWVDGGRRGCAQVCKKSCKDSQQCLQCDNCNRWQHRTCNTGISEDYYHQLSQMDDFPWNCSNCSPNTSDSTLPSQGPDAESTRLQASTAANSNYNVGNTDISMDEVQSQQDDFNISLPFAVADQPVEESINHPLEIPEDEEVCYEVLPGASRRGGELLADTLGYTYVIRTTGKHKTTYICSQRNSKGCSAKVGFRDTVYIREGSDHTHAPDMAFAARAKLGRIIRKAARKDIFRHAGPIVDEALNHVPPGVQLPSVDNLKRAVHRARAGLRPSHPTAKDFELDMRHIPVDFLQRDIMHEGERFLIFATKKQLELLINAKVWFTDGTFKCSKEPFIQLYSIHCFVRSGDIMKQNPLCFILMTRRKKEDYKAVFHAIAALTPGRQVEEITPDFEAAVWSAVCCVLKVPVKGCWFHWSQAIYRHIVDAGLRAAYKKPGEIQDYVRYMMALPHLPYEHIAGAFQQLKDRCPADERLVGLTHYIEKSWITHKRRKPESWSTFRRFLRTNNDCEGWHNHLNSELPHDHPNMYILIPFLHQEAEKVERTVQLVCQQVVQRQRTQEAKSKQAALEKLWDKYASGQYSTFGYLKKCSKKRDHAEEAS</sequence>
<dbReference type="SMART" id="SM00249">
    <property type="entry name" value="PHD"/>
    <property type="match status" value="1"/>
</dbReference>
<evidence type="ECO:0000313" key="7">
    <source>
        <dbReference type="Proteomes" id="UP001292094"/>
    </source>
</evidence>
<protein>
    <recommendedName>
        <fullName evidence="5">PHD-type domain-containing protein</fullName>
    </recommendedName>
</protein>
<dbReference type="GO" id="GO:0008270">
    <property type="term" value="F:zinc ion binding"/>
    <property type="evidence" value="ECO:0007669"/>
    <property type="project" value="UniProtKB-KW"/>
</dbReference>
<evidence type="ECO:0000256" key="4">
    <source>
        <dbReference type="PROSITE-ProRule" id="PRU00146"/>
    </source>
</evidence>
<dbReference type="PANTHER" id="PTHR47160:SF10">
    <property type="entry name" value="MULE TRANSPOSASE DOMAIN-CONTAINING PROTEIN"/>
    <property type="match status" value="1"/>
</dbReference>
<dbReference type="InterPro" id="IPR019787">
    <property type="entry name" value="Znf_PHD-finger"/>
</dbReference>
<comment type="caution">
    <text evidence="6">The sequence shown here is derived from an EMBL/GenBank/DDBJ whole genome shotgun (WGS) entry which is preliminary data.</text>
</comment>
<dbReference type="Proteomes" id="UP001292094">
    <property type="component" value="Unassembled WGS sequence"/>
</dbReference>
<evidence type="ECO:0000256" key="2">
    <source>
        <dbReference type="ARBA" id="ARBA00022771"/>
    </source>
</evidence>
<evidence type="ECO:0000256" key="1">
    <source>
        <dbReference type="ARBA" id="ARBA00022723"/>
    </source>
</evidence>